<sequence length="88" mass="10498">MVTFHILTSLETSNDMYYILYHQFQELMKKQWEVRISLSYRECNKVGDYLANIGHSFRIGFHIIEPPDPGLNFWILYDNLAISQTRLI</sequence>
<evidence type="ECO:0000313" key="4">
    <source>
        <dbReference type="Proteomes" id="UP001154282"/>
    </source>
</evidence>
<dbReference type="EMBL" id="CAMGYJ010000002">
    <property type="protein sequence ID" value="CAI0381780.1"/>
    <property type="molecule type" value="Genomic_DNA"/>
</dbReference>
<dbReference type="GO" id="GO:0003676">
    <property type="term" value="F:nucleic acid binding"/>
    <property type="evidence" value="ECO:0007669"/>
    <property type="project" value="InterPro"/>
</dbReference>
<reference evidence="2" key="1">
    <citation type="submission" date="2022-08" db="EMBL/GenBank/DDBJ databases">
        <authorList>
            <person name="Gutierrez-Valencia J."/>
        </authorList>
    </citation>
    <scope>NUCLEOTIDE SEQUENCE</scope>
</reference>
<organism evidence="2 4">
    <name type="scientific">Linum tenue</name>
    <dbReference type="NCBI Taxonomy" id="586396"/>
    <lineage>
        <taxon>Eukaryota</taxon>
        <taxon>Viridiplantae</taxon>
        <taxon>Streptophyta</taxon>
        <taxon>Embryophyta</taxon>
        <taxon>Tracheophyta</taxon>
        <taxon>Spermatophyta</taxon>
        <taxon>Magnoliopsida</taxon>
        <taxon>eudicotyledons</taxon>
        <taxon>Gunneridae</taxon>
        <taxon>Pentapetalae</taxon>
        <taxon>rosids</taxon>
        <taxon>fabids</taxon>
        <taxon>Malpighiales</taxon>
        <taxon>Linaceae</taxon>
        <taxon>Linum</taxon>
    </lineage>
</organism>
<comment type="caution">
    <text evidence="2">The sequence shown here is derived from an EMBL/GenBank/DDBJ whole genome shotgun (WGS) entry which is preliminary data.</text>
</comment>
<feature type="domain" description="RNase H type-1" evidence="1">
    <location>
        <begin position="4"/>
        <end position="52"/>
    </location>
</feature>
<accession>A0AAV0H913</accession>
<dbReference type="Proteomes" id="UP001154282">
    <property type="component" value="Unassembled WGS sequence"/>
</dbReference>
<dbReference type="EMBL" id="CAMGYJ010000008">
    <property type="protein sequence ID" value="CAI0459657.1"/>
    <property type="molecule type" value="Genomic_DNA"/>
</dbReference>
<evidence type="ECO:0000259" key="1">
    <source>
        <dbReference type="Pfam" id="PF13456"/>
    </source>
</evidence>
<evidence type="ECO:0000313" key="2">
    <source>
        <dbReference type="EMBL" id="CAI0381780.1"/>
    </source>
</evidence>
<dbReference type="GO" id="GO:0004523">
    <property type="term" value="F:RNA-DNA hybrid ribonuclease activity"/>
    <property type="evidence" value="ECO:0007669"/>
    <property type="project" value="InterPro"/>
</dbReference>
<name>A0AAV0H913_9ROSI</name>
<dbReference type="AlphaFoldDB" id="A0AAV0H913"/>
<keyword evidence="4" id="KW-1185">Reference proteome</keyword>
<proteinExistence type="predicted"/>
<dbReference type="InterPro" id="IPR002156">
    <property type="entry name" value="RNaseH_domain"/>
</dbReference>
<dbReference type="Pfam" id="PF13456">
    <property type="entry name" value="RVT_3"/>
    <property type="match status" value="1"/>
</dbReference>
<protein>
    <recommendedName>
        <fullName evidence="1">RNase H type-1 domain-containing protein</fullName>
    </recommendedName>
</protein>
<evidence type="ECO:0000313" key="3">
    <source>
        <dbReference type="EMBL" id="CAI0459657.1"/>
    </source>
</evidence>
<gene>
    <name evidence="2" type="ORF">LITE_LOCUS3292</name>
    <name evidence="3" type="ORF">LITE_LOCUS34113</name>
</gene>